<dbReference type="GO" id="GO:0003995">
    <property type="term" value="F:acyl-CoA dehydrogenase activity"/>
    <property type="evidence" value="ECO:0007669"/>
    <property type="project" value="InterPro"/>
</dbReference>
<evidence type="ECO:0000256" key="6">
    <source>
        <dbReference type="ARBA" id="ARBA00022827"/>
    </source>
</evidence>
<evidence type="ECO:0000256" key="10">
    <source>
        <dbReference type="ARBA" id="ARBA00071686"/>
    </source>
</evidence>
<evidence type="ECO:0000256" key="3">
    <source>
        <dbReference type="ARBA" id="ARBA00009347"/>
    </source>
</evidence>
<dbReference type="InterPro" id="IPR006089">
    <property type="entry name" value="Acyl-CoA_DH_CS"/>
</dbReference>
<dbReference type="GO" id="GO:0050660">
    <property type="term" value="F:flavin adenine dinucleotide binding"/>
    <property type="evidence" value="ECO:0007669"/>
    <property type="project" value="InterPro"/>
</dbReference>
<comment type="catalytic activity">
    <reaction evidence="8">
        <text>(2S)-2-methylbutanoyl-CoA + oxidized [electron-transfer flavoprotein] + H(+) = (2E)-2-methylbut-2-enoyl-CoA + reduced [electron-transfer flavoprotein]</text>
        <dbReference type="Rhea" id="RHEA:48256"/>
        <dbReference type="Rhea" id="RHEA-COMP:10685"/>
        <dbReference type="Rhea" id="RHEA-COMP:10686"/>
        <dbReference type="ChEBI" id="CHEBI:15378"/>
        <dbReference type="ChEBI" id="CHEBI:57337"/>
        <dbReference type="ChEBI" id="CHEBI:57692"/>
        <dbReference type="ChEBI" id="CHEBI:58307"/>
        <dbReference type="ChEBI" id="CHEBI:88166"/>
    </reaction>
    <physiologicalReaction direction="left-to-right" evidence="8">
        <dbReference type="Rhea" id="RHEA:48257"/>
    </physiologicalReaction>
</comment>
<dbReference type="Proteomes" id="UP000703661">
    <property type="component" value="Unassembled WGS sequence"/>
</dbReference>
<evidence type="ECO:0000256" key="11">
    <source>
        <dbReference type="PIRSR" id="PIRSR634178-1"/>
    </source>
</evidence>
<dbReference type="CDD" id="cd01162">
    <property type="entry name" value="IBD"/>
    <property type="match status" value="1"/>
</dbReference>
<comment type="similarity">
    <text evidence="3 12">Belongs to the acyl-CoA dehydrogenase family.</text>
</comment>
<comment type="catalytic activity">
    <reaction evidence="9">
        <text>propanoyl-CoA + oxidized [electron-transfer flavoprotein] + H(+) = acryloyl-CoA + reduced [electron-transfer flavoprotein]</text>
        <dbReference type="Rhea" id="RHEA:31287"/>
        <dbReference type="Rhea" id="RHEA-COMP:10685"/>
        <dbReference type="Rhea" id="RHEA-COMP:10686"/>
        <dbReference type="ChEBI" id="CHEBI:15378"/>
        <dbReference type="ChEBI" id="CHEBI:57367"/>
        <dbReference type="ChEBI" id="CHEBI:57392"/>
        <dbReference type="ChEBI" id="CHEBI:57692"/>
        <dbReference type="ChEBI" id="CHEBI:58307"/>
    </reaction>
    <physiologicalReaction direction="left-to-right" evidence="9">
        <dbReference type="Rhea" id="RHEA:31288"/>
    </physiologicalReaction>
</comment>
<evidence type="ECO:0000256" key="4">
    <source>
        <dbReference type="ARBA" id="ARBA00022456"/>
    </source>
</evidence>
<keyword evidence="5 12" id="KW-0285">Flavoprotein</keyword>
<dbReference type="Gene3D" id="2.40.110.10">
    <property type="entry name" value="Butyryl-CoA Dehydrogenase, subunit A, domain 2"/>
    <property type="match status" value="1"/>
</dbReference>
<keyword evidence="6 12" id="KW-0274">FAD</keyword>
<dbReference type="FunFam" id="1.20.140.10:FF:000001">
    <property type="entry name" value="Acyl-CoA dehydrogenase"/>
    <property type="match status" value="1"/>
</dbReference>
<dbReference type="PROSITE" id="PS00072">
    <property type="entry name" value="ACYL_COA_DH_1"/>
    <property type="match status" value="1"/>
</dbReference>
<dbReference type="InterPro" id="IPR013786">
    <property type="entry name" value="AcylCoA_DH/ox_N"/>
</dbReference>
<sequence>MATLLSIVTRRAPARLRSVASAVSSQIRHISTTPLDLTCGRVPLVHIRSQEANISPSDAPTMIDEQKELQSLARAFADKEFAPKMQEWDENQHFPIDVLRKGAELGFGGLYTREDVGGSGLGRLETSVIFEALATGDVSTTAYISIHNMCAWMIDVFGSEEQRQKYLPKLTSMENFASYCLTEPGAGSDAAGLSTTAVKKGSHYVLNGSKAFISGGGSSDIYVIMARTGGIGPKGISCFIVEKGFKGLSFGKKENKLGWNSQPTRAVIMEDCEVPAENLVGAEGQGFSIAMKGLNGGRINIGSCSLGAAQASIEAAIEHVKVRKQFNQALANFQNTQFKLADMATSLLSSRLMVRQAARMLDQNHPDVASYCAMAKLHSTDECFKICDDSMQLHGGYGYLKDYKVNVYFRDSRVHRILEGTNEVMRMVASRALLSE</sequence>
<dbReference type="Pfam" id="PF00441">
    <property type="entry name" value="Acyl-CoA_dh_1"/>
    <property type="match status" value="1"/>
</dbReference>
<reference evidence="16" key="1">
    <citation type="journal article" date="2020" name="Fungal Divers.">
        <title>Resolving the Mortierellaceae phylogeny through synthesis of multi-gene phylogenetics and phylogenomics.</title>
        <authorList>
            <person name="Vandepol N."/>
            <person name="Liber J."/>
            <person name="Desiro A."/>
            <person name="Na H."/>
            <person name="Kennedy M."/>
            <person name="Barry K."/>
            <person name="Grigoriev I.V."/>
            <person name="Miller A.N."/>
            <person name="O'Donnell K."/>
            <person name="Stajich J.E."/>
            <person name="Bonito G."/>
        </authorList>
    </citation>
    <scope>NUCLEOTIDE SEQUENCE</scope>
    <source>
        <strain evidence="16">NRRL 2769</strain>
    </source>
</reference>
<feature type="active site" description="Proton acceptor" evidence="11">
    <location>
        <position position="419"/>
    </location>
</feature>
<dbReference type="Pfam" id="PF02771">
    <property type="entry name" value="Acyl-CoA_dh_N"/>
    <property type="match status" value="1"/>
</dbReference>
<organism evidence="16 17">
    <name type="scientific">Entomortierella chlamydospora</name>
    <dbReference type="NCBI Taxonomy" id="101097"/>
    <lineage>
        <taxon>Eukaryota</taxon>
        <taxon>Fungi</taxon>
        <taxon>Fungi incertae sedis</taxon>
        <taxon>Mucoromycota</taxon>
        <taxon>Mortierellomycotina</taxon>
        <taxon>Mortierellomycetes</taxon>
        <taxon>Mortierellales</taxon>
        <taxon>Mortierellaceae</taxon>
        <taxon>Entomortierella</taxon>
    </lineage>
</organism>
<proteinExistence type="inferred from homology"/>
<evidence type="ECO:0000259" key="15">
    <source>
        <dbReference type="Pfam" id="PF02771"/>
    </source>
</evidence>
<dbReference type="InterPro" id="IPR009075">
    <property type="entry name" value="AcylCo_DH/oxidase_C"/>
</dbReference>
<dbReference type="InterPro" id="IPR006091">
    <property type="entry name" value="Acyl-CoA_Oxase/DH_mid-dom"/>
</dbReference>
<dbReference type="Gene3D" id="1.20.140.10">
    <property type="entry name" value="Butyryl-CoA Dehydrogenase, subunit A, domain 3"/>
    <property type="match status" value="1"/>
</dbReference>
<name>A0A9P6N267_9FUNG</name>
<evidence type="ECO:0000256" key="5">
    <source>
        <dbReference type="ARBA" id="ARBA00022630"/>
    </source>
</evidence>
<dbReference type="FunFam" id="2.40.110.10:FF:000001">
    <property type="entry name" value="Acyl-CoA dehydrogenase, mitochondrial"/>
    <property type="match status" value="1"/>
</dbReference>
<evidence type="ECO:0000256" key="9">
    <source>
        <dbReference type="ARBA" id="ARBA00050268"/>
    </source>
</evidence>
<evidence type="ECO:0000256" key="2">
    <source>
        <dbReference type="ARBA" id="ARBA00005109"/>
    </source>
</evidence>
<dbReference type="InterPro" id="IPR009100">
    <property type="entry name" value="AcylCoA_DH/oxidase_NM_dom_sf"/>
</dbReference>
<dbReference type="InterPro" id="IPR052547">
    <property type="entry name" value="Mito_Isobutyryl-CoADH"/>
</dbReference>
<comment type="pathway">
    <text evidence="2">Amino-acid degradation; L-valine degradation.</text>
</comment>
<evidence type="ECO:0000259" key="13">
    <source>
        <dbReference type="Pfam" id="PF00441"/>
    </source>
</evidence>
<dbReference type="PIRSF" id="PIRSF016578">
    <property type="entry name" value="HsaA"/>
    <property type="match status" value="1"/>
</dbReference>
<evidence type="ECO:0000313" key="17">
    <source>
        <dbReference type="Proteomes" id="UP000703661"/>
    </source>
</evidence>
<feature type="domain" description="Acyl-CoA dehydrogenase/oxidase N-terminal" evidence="15">
    <location>
        <begin position="64"/>
        <end position="174"/>
    </location>
</feature>
<keyword evidence="4" id="KW-0101">Branched-chain amino acid catabolism</keyword>
<protein>
    <recommendedName>
        <fullName evidence="10">Isobutyryl-CoA dehydrogenase, mitochondrial</fullName>
    </recommendedName>
</protein>
<dbReference type="SUPFAM" id="SSF47203">
    <property type="entry name" value="Acyl-CoA dehydrogenase C-terminal domain-like"/>
    <property type="match status" value="1"/>
</dbReference>
<dbReference type="GO" id="GO:0009083">
    <property type="term" value="P:branched-chain amino acid catabolic process"/>
    <property type="evidence" value="ECO:0007669"/>
    <property type="project" value="UniProtKB-KW"/>
</dbReference>
<evidence type="ECO:0000259" key="14">
    <source>
        <dbReference type="Pfam" id="PF02770"/>
    </source>
</evidence>
<comment type="caution">
    <text evidence="16">The sequence shown here is derived from an EMBL/GenBank/DDBJ whole genome shotgun (WGS) entry which is preliminary data.</text>
</comment>
<dbReference type="InterPro" id="IPR034178">
    <property type="entry name" value="IBD"/>
</dbReference>
<dbReference type="EMBL" id="JAAAID010000122">
    <property type="protein sequence ID" value="KAG0022126.1"/>
    <property type="molecule type" value="Genomic_DNA"/>
</dbReference>
<comment type="cofactor">
    <cofactor evidence="1 12">
        <name>FAD</name>
        <dbReference type="ChEBI" id="CHEBI:57692"/>
    </cofactor>
</comment>
<dbReference type="AlphaFoldDB" id="A0A9P6N267"/>
<dbReference type="Gene3D" id="1.10.540.10">
    <property type="entry name" value="Acyl-CoA dehydrogenase/oxidase, N-terminal domain"/>
    <property type="match status" value="1"/>
</dbReference>
<keyword evidence="7 12" id="KW-0560">Oxidoreductase</keyword>
<dbReference type="SUPFAM" id="SSF56645">
    <property type="entry name" value="Acyl-CoA dehydrogenase NM domain-like"/>
    <property type="match status" value="1"/>
</dbReference>
<feature type="domain" description="Acyl-CoA dehydrogenase/oxidase C-terminal" evidence="13">
    <location>
        <begin position="284"/>
        <end position="433"/>
    </location>
</feature>
<dbReference type="GO" id="GO:0005739">
    <property type="term" value="C:mitochondrion"/>
    <property type="evidence" value="ECO:0007669"/>
    <property type="project" value="TreeGrafter"/>
</dbReference>
<dbReference type="InterPro" id="IPR046373">
    <property type="entry name" value="Acyl-CoA_Oxase/DH_mid-dom_sf"/>
</dbReference>
<keyword evidence="17" id="KW-1185">Reference proteome</keyword>
<evidence type="ECO:0000256" key="7">
    <source>
        <dbReference type="ARBA" id="ARBA00023002"/>
    </source>
</evidence>
<accession>A0A9P6N267</accession>
<dbReference type="PANTHER" id="PTHR43831">
    <property type="entry name" value="ISOBUTYRYL-COA DEHYDROGENASE"/>
    <property type="match status" value="1"/>
</dbReference>
<feature type="domain" description="Acyl-CoA oxidase/dehydrogenase middle" evidence="14">
    <location>
        <begin position="179"/>
        <end position="272"/>
    </location>
</feature>
<dbReference type="Pfam" id="PF02770">
    <property type="entry name" value="Acyl-CoA_dh_M"/>
    <property type="match status" value="1"/>
</dbReference>
<evidence type="ECO:0000256" key="12">
    <source>
        <dbReference type="RuleBase" id="RU362125"/>
    </source>
</evidence>
<dbReference type="InterPro" id="IPR036250">
    <property type="entry name" value="AcylCo_DH-like_C"/>
</dbReference>
<evidence type="ECO:0000313" key="16">
    <source>
        <dbReference type="EMBL" id="KAG0022126.1"/>
    </source>
</evidence>
<dbReference type="InterPro" id="IPR037069">
    <property type="entry name" value="AcylCoA_DH/ox_N_sf"/>
</dbReference>
<evidence type="ECO:0000256" key="8">
    <source>
        <dbReference type="ARBA" id="ARBA00049552"/>
    </source>
</evidence>
<gene>
    <name evidence="16" type="primary">ACAD8_1</name>
    <name evidence="16" type="ORF">BGZ80_000995</name>
</gene>
<dbReference type="GO" id="GO:0006629">
    <property type="term" value="P:lipid metabolic process"/>
    <property type="evidence" value="ECO:0007669"/>
    <property type="project" value="InterPro"/>
</dbReference>
<dbReference type="PANTHER" id="PTHR43831:SF1">
    <property type="entry name" value="ISOBUTYRYL-COA DEHYDROGENASE, MITOCHONDRIAL"/>
    <property type="match status" value="1"/>
</dbReference>
<evidence type="ECO:0000256" key="1">
    <source>
        <dbReference type="ARBA" id="ARBA00001974"/>
    </source>
</evidence>